<evidence type="ECO:0000256" key="6">
    <source>
        <dbReference type="ARBA" id="ARBA00023136"/>
    </source>
</evidence>
<comment type="subcellular location">
    <subcellularLocation>
        <location evidence="1">Cell membrane</location>
        <topology evidence="1">Multi-pass membrane protein</topology>
    </subcellularLocation>
</comment>
<evidence type="ECO:0000313" key="9">
    <source>
        <dbReference type="EMBL" id="CAH3104118.1"/>
    </source>
</evidence>
<gene>
    <name evidence="9" type="ORF">PMEA_00034545</name>
</gene>
<evidence type="ECO:0000256" key="2">
    <source>
        <dbReference type="ARBA" id="ARBA00022448"/>
    </source>
</evidence>
<evidence type="ECO:0000256" key="5">
    <source>
        <dbReference type="ARBA" id="ARBA00022989"/>
    </source>
</evidence>
<accession>A0AAU9WAR0</accession>
<dbReference type="EMBL" id="CALNXJ010000009">
    <property type="protein sequence ID" value="CAH3104118.1"/>
    <property type="molecule type" value="Genomic_DNA"/>
</dbReference>
<comment type="caution">
    <text evidence="9">The sequence shown here is derived from an EMBL/GenBank/DDBJ whole genome shotgun (WGS) entry which is preliminary data.</text>
</comment>
<evidence type="ECO:0000313" key="10">
    <source>
        <dbReference type="Proteomes" id="UP001159428"/>
    </source>
</evidence>
<evidence type="ECO:0000256" key="3">
    <source>
        <dbReference type="ARBA" id="ARBA00022475"/>
    </source>
</evidence>
<feature type="region of interest" description="Disordered" evidence="7">
    <location>
        <begin position="118"/>
        <end position="149"/>
    </location>
</feature>
<keyword evidence="5 8" id="KW-1133">Transmembrane helix</keyword>
<dbReference type="InterPro" id="IPR000060">
    <property type="entry name" value="BCCT_transptr"/>
</dbReference>
<dbReference type="GO" id="GO:0022857">
    <property type="term" value="F:transmembrane transporter activity"/>
    <property type="evidence" value="ECO:0007669"/>
    <property type="project" value="InterPro"/>
</dbReference>
<keyword evidence="2" id="KW-0813">Transport</keyword>
<dbReference type="PANTHER" id="PTHR30047:SF7">
    <property type="entry name" value="HIGH-AFFINITY CHOLINE TRANSPORT PROTEIN"/>
    <property type="match status" value="1"/>
</dbReference>
<feature type="transmembrane region" description="Helical" evidence="8">
    <location>
        <begin position="23"/>
        <end position="42"/>
    </location>
</feature>
<keyword evidence="10" id="KW-1185">Reference proteome</keyword>
<keyword evidence="4 8" id="KW-0812">Transmembrane</keyword>
<evidence type="ECO:0000256" key="4">
    <source>
        <dbReference type="ARBA" id="ARBA00022692"/>
    </source>
</evidence>
<keyword evidence="3" id="KW-1003">Cell membrane</keyword>
<dbReference type="Proteomes" id="UP001159428">
    <property type="component" value="Unassembled WGS sequence"/>
</dbReference>
<evidence type="ECO:0000256" key="1">
    <source>
        <dbReference type="ARBA" id="ARBA00004651"/>
    </source>
</evidence>
<protein>
    <submittedName>
        <fullName evidence="9">Uncharacterized protein</fullName>
    </submittedName>
</protein>
<dbReference type="Pfam" id="PF02028">
    <property type="entry name" value="BCCT"/>
    <property type="match status" value="1"/>
</dbReference>
<dbReference type="PANTHER" id="PTHR30047">
    <property type="entry name" value="HIGH-AFFINITY CHOLINE TRANSPORT PROTEIN-RELATED"/>
    <property type="match status" value="1"/>
</dbReference>
<sequence length="160" mass="18525">MIKPETANSTMAEWKTWITATFIWMYIGTQDAWAVFIIVLHFSKYCNMKLGKPNEKPEFNEATYFTMLFAAGVFSKQFSPFEEPKTIESVFQSKSEVLPCFETKFKFLERHKKPLSLARTRKRENPAQKMASKSATKQDEEGTTEEVPGSIVIYIEEEIN</sequence>
<organism evidence="9 10">
    <name type="scientific">Pocillopora meandrina</name>
    <dbReference type="NCBI Taxonomy" id="46732"/>
    <lineage>
        <taxon>Eukaryota</taxon>
        <taxon>Metazoa</taxon>
        <taxon>Cnidaria</taxon>
        <taxon>Anthozoa</taxon>
        <taxon>Hexacorallia</taxon>
        <taxon>Scleractinia</taxon>
        <taxon>Astrocoeniina</taxon>
        <taxon>Pocilloporidae</taxon>
        <taxon>Pocillopora</taxon>
    </lineage>
</organism>
<dbReference type="GO" id="GO:0005886">
    <property type="term" value="C:plasma membrane"/>
    <property type="evidence" value="ECO:0007669"/>
    <property type="project" value="UniProtKB-SubCell"/>
</dbReference>
<proteinExistence type="predicted"/>
<name>A0AAU9WAR0_9CNID</name>
<evidence type="ECO:0000256" key="7">
    <source>
        <dbReference type="SAM" id="MobiDB-lite"/>
    </source>
</evidence>
<dbReference type="AlphaFoldDB" id="A0AAU9WAR0"/>
<keyword evidence="6 8" id="KW-0472">Membrane</keyword>
<evidence type="ECO:0000256" key="8">
    <source>
        <dbReference type="SAM" id="Phobius"/>
    </source>
</evidence>
<reference evidence="9 10" key="1">
    <citation type="submission" date="2022-05" db="EMBL/GenBank/DDBJ databases">
        <authorList>
            <consortium name="Genoscope - CEA"/>
            <person name="William W."/>
        </authorList>
    </citation>
    <scope>NUCLEOTIDE SEQUENCE [LARGE SCALE GENOMIC DNA]</scope>
</reference>